<name>A0ABU7MJZ2_9ACTN</name>
<dbReference type="Proteomes" id="UP001347146">
    <property type="component" value="Unassembled WGS sequence"/>
</dbReference>
<gene>
    <name evidence="1" type="ORF">VZC37_24115</name>
</gene>
<organism evidence="1 2">
    <name type="scientific">Gordonia sesuvii</name>
    <dbReference type="NCBI Taxonomy" id="3116777"/>
    <lineage>
        <taxon>Bacteria</taxon>
        <taxon>Bacillati</taxon>
        <taxon>Actinomycetota</taxon>
        <taxon>Actinomycetes</taxon>
        <taxon>Mycobacteriales</taxon>
        <taxon>Gordoniaceae</taxon>
        <taxon>Gordonia</taxon>
    </lineage>
</organism>
<comment type="caution">
    <text evidence="1">The sequence shown here is derived from an EMBL/GenBank/DDBJ whole genome shotgun (WGS) entry which is preliminary data.</text>
</comment>
<dbReference type="RefSeq" id="WP_330436556.1">
    <property type="nucleotide sequence ID" value="NZ_JAZDUF010000011.1"/>
</dbReference>
<evidence type="ECO:0000313" key="2">
    <source>
        <dbReference type="Proteomes" id="UP001347146"/>
    </source>
</evidence>
<keyword evidence="2" id="KW-1185">Reference proteome</keyword>
<dbReference type="Gene3D" id="3.40.50.300">
    <property type="entry name" value="P-loop containing nucleotide triphosphate hydrolases"/>
    <property type="match status" value="1"/>
</dbReference>
<accession>A0ABU7MJZ2</accession>
<sequence>MSVVFIHIGLPKTGTTHLQDRLWRNRDLALQSSGLLYPGNRMTDHFHAATHLQPERYLDWVNPDFADAWPNLVAQMKAWPGKSLVSHELLATAKPEHIATLLSDLSFADEIHVIATVRDLARQLPSVWQENIKNQRRADFAEFLASVRDHGPAVPGFVPPVGGDEEEPFWEFQDYVRILSDWADAVGPKRVHLVTVSPTRDTPGESIWERFLRVLDVDPAPLTLDVPTTNSSLPAAQAEYLRRLNHHLQPSDVHWSRYDGVVKGQVIQILKRAKGAPLGLTAEQRVWAAEAADDMVEAMRTRGYQVTGDLADLAVSTTAGADAEPPTDEQVLDVAVETMAEMVKQAPIRDNRPRLRTRGMNVVRRVRRRVLGWRRSK</sequence>
<reference evidence="1 2" key="1">
    <citation type="submission" date="2024-01" db="EMBL/GenBank/DDBJ databases">
        <title>Draft genome sequence of Gordonia sp. LSe1-13.</title>
        <authorList>
            <person name="Suphannarot A."/>
            <person name="Mingma R."/>
        </authorList>
    </citation>
    <scope>NUCLEOTIDE SEQUENCE [LARGE SCALE GENOMIC DNA]</scope>
    <source>
        <strain evidence="1 2">LSe1-13</strain>
    </source>
</reference>
<dbReference type="EMBL" id="JAZDUF010000011">
    <property type="protein sequence ID" value="MEE3853443.1"/>
    <property type="molecule type" value="Genomic_DNA"/>
</dbReference>
<dbReference type="InterPro" id="IPR027417">
    <property type="entry name" value="P-loop_NTPase"/>
</dbReference>
<evidence type="ECO:0000313" key="1">
    <source>
        <dbReference type="EMBL" id="MEE3853443.1"/>
    </source>
</evidence>
<dbReference type="SUPFAM" id="SSF52540">
    <property type="entry name" value="P-loop containing nucleoside triphosphate hydrolases"/>
    <property type="match status" value="1"/>
</dbReference>
<proteinExistence type="predicted"/>
<protein>
    <submittedName>
        <fullName evidence="1">Sulfotransferase family protein</fullName>
    </submittedName>
</protein>